<proteinExistence type="predicted"/>
<dbReference type="InterPro" id="IPR023393">
    <property type="entry name" value="START-like_dom_sf"/>
</dbReference>
<dbReference type="PANTHER" id="PTHR19308:SF14">
    <property type="entry name" value="START DOMAIN-CONTAINING PROTEIN"/>
    <property type="match status" value="1"/>
</dbReference>
<name>A0AAD4PWV2_9EURO</name>
<feature type="compositionally biased region" description="Low complexity" evidence="1">
    <location>
        <begin position="51"/>
        <end position="70"/>
    </location>
</feature>
<dbReference type="GeneID" id="70242101"/>
<feature type="compositionally biased region" description="Basic and acidic residues" evidence="1">
    <location>
        <begin position="487"/>
        <end position="512"/>
    </location>
</feature>
<reference evidence="3" key="1">
    <citation type="submission" date="2021-12" db="EMBL/GenBank/DDBJ databases">
        <title>Convergent genome expansion in fungi linked to evolution of root-endophyte symbiosis.</title>
        <authorList>
            <consortium name="DOE Joint Genome Institute"/>
            <person name="Ke Y.-H."/>
            <person name="Bonito G."/>
            <person name="Liao H.-L."/>
            <person name="Looney B."/>
            <person name="Rojas-Flechas A."/>
            <person name="Nash J."/>
            <person name="Hameed K."/>
            <person name="Schadt C."/>
            <person name="Martin F."/>
            <person name="Crous P.W."/>
            <person name="Miettinen O."/>
            <person name="Magnuson J.K."/>
            <person name="Labbe J."/>
            <person name="Jacobson D."/>
            <person name="Doktycz M.J."/>
            <person name="Veneault-Fourrey C."/>
            <person name="Kuo A."/>
            <person name="Mondo S."/>
            <person name="Calhoun S."/>
            <person name="Riley R."/>
            <person name="Ohm R."/>
            <person name="LaButti K."/>
            <person name="Andreopoulos B."/>
            <person name="Pangilinan J."/>
            <person name="Nolan M."/>
            <person name="Tritt A."/>
            <person name="Clum A."/>
            <person name="Lipzen A."/>
            <person name="Daum C."/>
            <person name="Barry K."/>
            <person name="Grigoriev I.V."/>
            <person name="Vilgalys R."/>
        </authorList>
    </citation>
    <scope>NUCLEOTIDE SEQUENCE</scope>
    <source>
        <strain evidence="3">PMI_201</strain>
    </source>
</reference>
<dbReference type="Proteomes" id="UP001201262">
    <property type="component" value="Unassembled WGS sequence"/>
</dbReference>
<feature type="domain" description="DUF3074" evidence="2">
    <location>
        <begin position="111"/>
        <end position="324"/>
    </location>
</feature>
<dbReference type="InterPro" id="IPR051213">
    <property type="entry name" value="START_lipid_transfer"/>
</dbReference>
<dbReference type="EMBL" id="JAJTJA010000010">
    <property type="protein sequence ID" value="KAH8692837.1"/>
    <property type="molecule type" value="Genomic_DNA"/>
</dbReference>
<feature type="region of interest" description="Disordered" evidence="1">
    <location>
        <begin position="598"/>
        <end position="625"/>
    </location>
</feature>
<dbReference type="AlphaFoldDB" id="A0AAD4PWV2"/>
<feature type="compositionally biased region" description="Polar residues" evidence="1">
    <location>
        <begin position="534"/>
        <end position="555"/>
    </location>
</feature>
<comment type="caution">
    <text evidence="3">The sequence shown here is derived from an EMBL/GenBank/DDBJ whole genome shotgun (WGS) entry which is preliminary data.</text>
</comment>
<accession>A0AAD4PWV2</accession>
<dbReference type="Pfam" id="PF11274">
    <property type="entry name" value="DUF3074"/>
    <property type="match status" value="1"/>
</dbReference>
<dbReference type="InterPro" id="IPR024500">
    <property type="entry name" value="DUF3074"/>
</dbReference>
<evidence type="ECO:0000313" key="3">
    <source>
        <dbReference type="EMBL" id="KAH8692837.1"/>
    </source>
</evidence>
<gene>
    <name evidence="3" type="ORF">BGW36DRAFT_302666</name>
</gene>
<feature type="compositionally biased region" description="Polar residues" evidence="1">
    <location>
        <begin position="255"/>
        <end position="284"/>
    </location>
</feature>
<feature type="compositionally biased region" description="Basic and acidic residues" evidence="1">
    <location>
        <begin position="556"/>
        <end position="578"/>
    </location>
</feature>
<dbReference type="SUPFAM" id="SSF55961">
    <property type="entry name" value="Bet v1-like"/>
    <property type="match status" value="1"/>
</dbReference>
<evidence type="ECO:0000313" key="4">
    <source>
        <dbReference type="Proteomes" id="UP001201262"/>
    </source>
</evidence>
<dbReference type="PANTHER" id="PTHR19308">
    <property type="entry name" value="PHOSPHATIDYLCHOLINE TRANSFER PROTEIN"/>
    <property type="match status" value="1"/>
</dbReference>
<sequence length="660" mass="72544">MAELHNALSYLGPVSWDTIPISSPDELLKYTQGVFSQASLAIESVPEQTPSTDADSNSGSSSRTSIQQLSEPEFSNLRKEWGKPLKMNNAKENPLNIPMYKMQGKDGKGAWFARRSVHKGLPFARWKAKMKVELEETLKGRQEELKRGQQTPTMSVRGIGCDEKLEDNLRVRDSTSGEDVALLEVYKLSAQFPGPTTARDFVTLVMTTDSILEGQEAEGGNMFMVVSKPCSHPEAPPRDGYIRGQYESVELIRELSSQESESTGQTGKATDESASSADDQNNPNPVEWIMITRSDPGGSVPKWMVERGTPKSITGDAVKFLNWASQPDVSDKGDTADILEVTQDPDAIGTENKGAEQINQSIASFQDTDGTSTGLWSSVTNMINAGIESYVPEAVSNYIPGQLPQFSDNEDRDRAVSKKSEADKENDDDTSSLASNDSFTSAESNFPPSVSTNHLRPDSIKDSFKSSAVSGSSHDTDGAEAIITAQKDTKTKPSSKEKDLAKLQSRKREIETKLTTIQSEIEALGGTVVKDATSGASDNESDHTSTSSAGLNTKNQDNDAKAVVPDQKRIARLSRTEAKLNSQLRKIDEQQLKLVKKMEARQHKTAEREEKARSRSEVESLRKEVSALKTEVRELRGERQKWLDILNSLQKELTANRNDD</sequence>
<feature type="region of interest" description="Disordered" evidence="1">
    <location>
        <begin position="401"/>
        <end position="581"/>
    </location>
</feature>
<keyword evidence="4" id="KW-1185">Reference proteome</keyword>
<feature type="compositionally biased region" description="Polar residues" evidence="1">
    <location>
        <begin position="431"/>
        <end position="454"/>
    </location>
</feature>
<feature type="compositionally biased region" description="Basic and acidic residues" evidence="1">
    <location>
        <begin position="409"/>
        <end position="423"/>
    </location>
</feature>
<feature type="region of interest" description="Disordered" evidence="1">
    <location>
        <begin position="255"/>
        <end position="301"/>
    </location>
</feature>
<feature type="region of interest" description="Disordered" evidence="1">
    <location>
        <begin position="43"/>
        <end position="81"/>
    </location>
</feature>
<feature type="compositionally biased region" description="Basic and acidic residues" evidence="1">
    <location>
        <begin position="455"/>
        <end position="464"/>
    </location>
</feature>
<protein>
    <recommendedName>
        <fullName evidence="2">DUF3074 domain-containing protein</fullName>
    </recommendedName>
</protein>
<evidence type="ECO:0000259" key="2">
    <source>
        <dbReference type="Pfam" id="PF11274"/>
    </source>
</evidence>
<dbReference type="Gene3D" id="3.30.530.20">
    <property type="match status" value="1"/>
</dbReference>
<evidence type="ECO:0000256" key="1">
    <source>
        <dbReference type="SAM" id="MobiDB-lite"/>
    </source>
</evidence>
<dbReference type="RefSeq" id="XP_046068710.1">
    <property type="nucleotide sequence ID" value="XM_046211814.1"/>
</dbReference>
<organism evidence="3 4">
    <name type="scientific">Talaromyces proteolyticus</name>
    <dbReference type="NCBI Taxonomy" id="1131652"/>
    <lineage>
        <taxon>Eukaryota</taxon>
        <taxon>Fungi</taxon>
        <taxon>Dikarya</taxon>
        <taxon>Ascomycota</taxon>
        <taxon>Pezizomycotina</taxon>
        <taxon>Eurotiomycetes</taxon>
        <taxon>Eurotiomycetidae</taxon>
        <taxon>Eurotiales</taxon>
        <taxon>Trichocomaceae</taxon>
        <taxon>Talaromyces</taxon>
        <taxon>Talaromyces sect. Bacilispori</taxon>
    </lineage>
</organism>